<reference evidence="2 3" key="2">
    <citation type="journal article" date="2017" name="Front. Plant Sci.">
        <title>Gene Classification and Mining of Molecular Markers Useful in Red Clover (Trifolium pratense) Breeding.</title>
        <authorList>
            <person name="Istvanek J."/>
            <person name="Dluhosova J."/>
            <person name="Dluhos P."/>
            <person name="Patkova L."/>
            <person name="Nedelnik J."/>
            <person name="Repkova J."/>
        </authorList>
    </citation>
    <scope>NUCLEOTIDE SEQUENCE [LARGE SCALE GENOMIC DNA]</scope>
    <source>
        <strain evidence="3">cv. Tatra</strain>
        <tissue evidence="2">Young leaves</tissue>
    </source>
</reference>
<name>A0A2K3KIT6_TRIPR</name>
<dbReference type="AlphaFoldDB" id="A0A2K3KIT6"/>
<protein>
    <submittedName>
        <fullName evidence="2">Uncharacterized protein</fullName>
    </submittedName>
</protein>
<gene>
    <name evidence="2" type="ORF">L195_g062932</name>
</gene>
<sequence>RHGRGWRRPDNSWGKIGVGGEGGGLTTLGEKQAYEGMAAASQLLEAKQV</sequence>
<feature type="non-terminal residue" evidence="2">
    <location>
        <position position="1"/>
    </location>
</feature>
<dbReference type="EMBL" id="ASHM01189920">
    <property type="protein sequence ID" value="PNX66173.1"/>
    <property type="molecule type" value="Genomic_DNA"/>
</dbReference>
<proteinExistence type="predicted"/>
<accession>A0A2K3KIT6</accession>
<organism evidence="2 3">
    <name type="scientific">Trifolium pratense</name>
    <name type="common">Red clover</name>
    <dbReference type="NCBI Taxonomy" id="57577"/>
    <lineage>
        <taxon>Eukaryota</taxon>
        <taxon>Viridiplantae</taxon>
        <taxon>Streptophyta</taxon>
        <taxon>Embryophyta</taxon>
        <taxon>Tracheophyta</taxon>
        <taxon>Spermatophyta</taxon>
        <taxon>Magnoliopsida</taxon>
        <taxon>eudicotyledons</taxon>
        <taxon>Gunneridae</taxon>
        <taxon>Pentapetalae</taxon>
        <taxon>rosids</taxon>
        <taxon>fabids</taxon>
        <taxon>Fabales</taxon>
        <taxon>Fabaceae</taxon>
        <taxon>Papilionoideae</taxon>
        <taxon>50 kb inversion clade</taxon>
        <taxon>NPAAA clade</taxon>
        <taxon>Hologalegina</taxon>
        <taxon>IRL clade</taxon>
        <taxon>Trifolieae</taxon>
        <taxon>Trifolium</taxon>
    </lineage>
</organism>
<reference evidence="2 3" key="1">
    <citation type="journal article" date="2014" name="Am. J. Bot.">
        <title>Genome assembly and annotation for red clover (Trifolium pratense; Fabaceae).</title>
        <authorList>
            <person name="Istvanek J."/>
            <person name="Jaros M."/>
            <person name="Krenek A."/>
            <person name="Repkova J."/>
        </authorList>
    </citation>
    <scope>NUCLEOTIDE SEQUENCE [LARGE SCALE GENOMIC DNA]</scope>
    <source>
        <strain evidence="3">cv. Tatra</strain>
        <tissue evidence="2">Young leaves</tissue>
    </source>
</reference>
<dbReference type="Proteomes" id="UP000236291">
    <property type="component" value="Unassembled WGS sequence"/>
</dbReference>
<feature type="region of interest" description="Disordered" evidence="1">
    <location>
        <begin position="1"/>
        <end position="24"/>
    </location>
</feature>
<comment type="caution">
    <text evidence="2">The sequence shown here is derived from an EMBL/GenBank/DDBJ whole genome shotgun (WGS) entry which is preliminary data.</text>
</comment>
<evidence type="ECO:0000256" key="1">
    <source>
        <dbReference type="SAM" id="MobiDB-lite"/>
    </source>
</evidence>
<evidence type="ECO:0000313" key="3">
    <source>
        <dbReference type="Proteomes" id="UP000236291"/>
    </source>
</evidence>
<evidence type="ECO:0000313" key="2">
    <source>
        <dbReference type="EMBL" id="PNX66173.1"/>
    </source>
</evidence>